<dbReference type="EMBL" id="CAMKVN010001184">
    <property type="protein sequence ID" value="CAI2174260.1"/>
    <property type="molecule type" value="Genomic_DNA"/>
</dbReference>
<feature type="compositionally biased region" description="Basic and acidic residues" evidence="15">
    <location>
        <begin position="790"/>
        <end position="799"/>
    </location>
</feature>
<dbReference type="SUPFAM" id="SSF52540">
    <property type="entry name" value="P-loop containing nucleoside triphosphate hydrolases"/>
    <property type="match status" value="2"/>
</dbReference>
<evidence type="ECO:0000256" key="14">
    <source>
        <dbReference type="SAM" id="Coils"/>
    </source>
</evidence>
<evidence type="ECO:0000256" key="3">
    <source>
        <dbReference type="ARBA" id="ARBA00011826"/>
    </source>
</evidence>
<evidence type="ECO:0000259" key="16">
    <source>
        <dbReference type="PROSITE" id="PS51192"/>
    </source>
</evidence>
<proteinExistence type="inferred from homology"/>
<dbReference type="GO" id="GO:0003678">
    <property type="term" value="F:DNA helicase activity"/>
    <property type="evidence" value="ECO:0007669"/>
    <property type="project" value="UniProtKB-EC"/>
</dbReference>
<feature type="domain" description="Helicase C-terminal" evidence="17">
    <location>
        <begin position="1633"/>
        <end position="1783"/>
    </location>
</feature>
<dbReference type="Proteomes" id="UP001153678">
    <property type="component" value="Unassembled WGS sequence"/>
</dbReference>
<evidence type="ECO:0000256" key="13">
    <source>
        <dbReference type="ARBA" id="ARBA00047995"/>
    </source>
</evidence>
<sequence length="1935" mass="222673">MVVACAMTMSNSNDHKENNSYTEKFNVNEPNSTPPNNEINNKDPITTNNFFEISPNISQSTSGIDFTENEEVKVVICQDNSAAVTTTRRSQRNIGKKPRRYNIYSETDTSNDSFSSNSSTESPTKKKSLSAKNQVKIISPKRGPGRPRKNVDLTETQRTIGSPIIPRPNAQSYKSPGRPPNMTAKSLRLKFSIDSGTASTSTTPEKKVSGNQTSVEVTPSAHFSNTSISNNDTFTQRMSERPMFNGKNNEIPIGTTSDVHVNITPIKRGPGRPRKNPLPLDNIKLPVNGQSARQNDRKRKINVNSRNATLNESNNNDGNYPKETFVTPRTKRAKTLSNNEESSSEIISKMPEKPKTPLDIIREEHVKERVDNLVQVVEEHDSLVRELYYMESYNMLMWDLDPQRINTDNSERMVKYLENHNLWSSLNEQVTNSIQSNSTRMSTRRSLNKHRDSILSMLQQSIGSRVFHNVIPSEHTSGESDSGSRTYRRSSRVDSTSNRDNAPSGSMSLYSLRKRGHAQFPSFEAYLESFITLDDEDITPAEEAARIPNEIDVDYRIFVLKNKGKLQPIPKPAYEPPRQKVHWDYILDGVVAKSKRMNKSSDERLRKTHQVSRAILGHFNKLAMKEPNAIKAEEKRIKKLAKTTANLVKYRWREIAKFINDMHDKLVAEEEQRRGKQKLNALFEDATQKIEFHEKYLMGTTTMDDVNTNNNDKQEFRSNINLSDDDRMSIDEEVMEIESSDDDEEIRNLQAEKDLPLEDLMEKYDYPLYLEDQEDDRSTDPDMSDEEVEKDQSFQHGDSDAYMDVENEGNSFPSITSPEQLDNALRKSLRKRTLSLDIKTVNLSDDPDINDREFTVSLDQCVEDNEASLEAQELEEDSEEEANELNELADEMNLPIDELLKRYGVNKNSEEENDDIEHFEESKPVSNGTTSKGLKNGAQEKRKSIVLSLYDSDEDSLSELETSTQSSQSSNVSIRIENIPENGGEMPRHETDESISVVSTDTDDDFTTKFLISKSQESFKKKAIITSGNRSDNSKVSAKRKKLEKEPSILEDGIDKTRQPTTIAALTNTKAWTPIPSLLRGQLRAYQHDGLHWLASLYEQGSNGILADEMGLGKTIQTIALLAHLACDKGVWGPHLIIVPTSVIINWEMEFKKWCPGFIILTYYGSPKERKEKRLGWSKEHSFHVCITSYHLAVQDAINFRKKKWHYLILDEAHNIKNFKSQRWNTLLNFNSERRLLLTGTPLQNNLMELWSLLYFLKPNSRNDDMSFEYANQKEFQDWFSRPVDKMIENNEGFDEKTRAAILTLHTLLRPYLLRRLKIDVEKQLPAKHTHIIKCRLSKRQRFLYDDFMSRSKTKETLRSGNFLSIINCLMQLRKVCNHPNLFEVRPIVTSFAMSRSAIRDYEYCELTLRNHLNRGNDHMEQINLDLFNLITIDYESMDWLASSEYSVLDPDNLFEMKIDLCNSRINTNIEEISYYSLIKFGNLMQNHARIGTLERWNHMRYINSFRLKRRPVYGTGLINICRQLGTTSFEKALLDSKNPRKHLECTTTLPDLVVSYERRYDMMEEVIKRYAFVTPAVVASDVCSYALAELPDEFRYIVHNQVQDLYYPIRVKLMIAFPDKRLLQYDCGKLQELDRLLRNLKEKGHRALIFTQMTRVLDILEIFLNIHGHRYLRLDGATKIEQRQLLTERFNNDPRILVFILSTRSGGLGINLTGADTVIFYDIDWNPCMDRQCQDRCHRIGQTREVNIFRFVCEATIEENMLAKAQQKEMLDKMVITDGGFTTDFWSQPKVDWRDIVKVIAPDHDKEINDEPESGIELEQCLAKVEDDTDVNAAQIAKKEMESDLIEFDENAITPTESSGAPENSGVAIVRRESTISTAPSPINEIFEVDDGLKSHLLPVELYMFRFMEYDLGKYVGFSRAFEYNSTEDINYEE</sequence>
<dbReference type="InterPro" id="IPR002464">
    <property type="entry name" value="DNA/RNA_helicase_DEAH_CS"/>
</dbReference>
<dbReference type="InterPro" id="IPR050520">
    <property type="entry name" value="INO80/SWR1_helicase"/>
</dbReference>
<evidence type="ECO:0000256" key="10">
    <source>
        <dbReference type="ARBA" id="ARBA00023125"/>
    </source>
</evidence>
<reference evidence="19" key="1">
    <citation type="submission" date="2022-08" db="EMBL/GenBank/DDBJ databases">
        <authorList>
            <person name="Kallberg Y."/>
            <person name="Tangrot J."/>
            <person name="Rosling A."/>
        </authorList>
    </citation>
    <scope>NUCLEOTIDE SEQUENCE</scope>
    <source>
        <strain evidence="19">Wild A</strain>
    </source>
</reference>
<dbReference type="Gene3D" id="1.20.120.850">
    <property type="entry name" value="SWI2/SNF2 ATPases, N-terminal domain"/>
    <property type="match status" value="1"/>
</dbReference>
<dbReference type="InterPro" id="IPR014001">
    <property type="entry name" value="Helicase_ATP-bd"/>
</dbReference>
<comment type="subcellular location">
    <subcellularLocation>
        <location evidence="1">Nucleus</location>
    </subcellularLocation>
</comment>
<evidence type="ECO:0000313" key="20">
    <source>
        <dbReference type="Proteomes" id="UP001153678"/>
    </source>
</evidence>
<dbReference type="Pfam" id="PF07529">
    <property type="entry name" value="HSA"/>
    <property type="match status" value="1"/>
</dbReference>
<feature type="domain" description="Helicase ATP-binding" evidence="16">
    <location>
        <begin position="1095"/>
        <end position="1260"/>
    </location>
</feature>
<feature type="domain" description="HSA" evidence="18">
    <location>
        <begin position="570"/>
        <end position="642"/>
    </location>
</feature>
<keyword evidence="6" id="KW-0378">Hydrolase</keyword>
<dbReference type="InterPro" id="IPR014012">
    <property type="entry name" value="HSA_dom"/>
</dbReference>
<evidence type="ECO:0000256" key="6">
    <source>
        <dbReference type="ARBA" id="ARBA00022801"/>
    </source>
</evidence>
<dbReference type="InterPro" id="IPR000330">
    <property type="entry name" value="SNF2_N"/>
</dbReference>
<dbReference type="OrthoDB" id="372624at2759"/>
<dbReference type="Gene3D" id="3.40.50.10810">
    <property type="entry name" value="Tandem AAA-ATPase domain"/>
    <property type="match status" value="1"/>
</dbReference>
<dbReference type="GO" id="GO:0000812">
    <property type="term" value="C:Swr1 complex"/>
    <property type="evidence" value="ECO:0007669"/>
    <property type="project" value="TreeGrafter"/>
</dbReference>
<feature type="region of interest" description="Disordered" evidence="15">
    <location>
        <begin position="472"/>
        <end position="507"/>
    </location>
</feature>
<keyword evidence="10" id="KW-0238">DNA-binding</keyword>
<feature type="compositionally biased region" description="Polar residues" evidence="15">
    <location>
        <begin position="493"/>
        <end position="507"/>
    </location>
</feature>
<gene>
    <name evidence="19" type="ORF">FWILDA_LOCUS6502</name>
</gene>
<evidence type="ECO:0000256" key="9">
    <source>
        <dbReference type="ARBA" id="ARBA00022853"/>
    </source>
</evidence>
<evidence type="ECO:0000256" key="5">
    <source>
        <dbReference type="ARBA" id="ARBA00022741"/>
    </source>
</evidence>
<dbReference type="SMART" id="SM00490">
    <property type="entry name" value="HELICc"/>
    <property type="match status" value="1"/>
</dbReference>
<dbReference type="PANTHER" id="PTHR45685:SF1">
    <property type="entry name" value="HELICASE SRCAP"/>
    <property type="match status" value="1"/>
</dbReference>
<keyword evidence="20" id="KW-1185">Reference proteome</keyword>
<dbReference type="SMART" id="SM00487">
    <property type="entry name" value="DEXDc"/>
    <property type="match status" value="1"/>
</dbReference>
<dbReference type="CDD" id="cd18003">
    <property type="entry name" value="DEXQc_SRCAP"/>
    <property type="match status" value="1"/>
</dbReference>
<keyword evidence="11" id="KW-0010">Activator</keyword>
<feature type="coiled-coil region" evidence="14">
    <location>
        <begin position="864"/>
        <end position="891"/>
    </location>
</feature>
<accession>A0A9W4WZ31</accession>
<evidence type="ECO:0000256" key="15">
    <source>
        <dbReference type="SAM" id="MobiDB-lite"/>
    </source>
</evidence>
<keyword evidence="12" id="KW-0539">Nucleus</keyword>
<dbReference type="PROSITE" id="PS51192">
    <property type="entry name" value="HELICASE_ATP_BIND_1"/>
    <property type="match status" value="1"/>
</dbReference>
<feature type="region of interest" description="Disordered" evidence="15">
    <location>
        <begin position="82"/>
        <end position="183"/>
    </location>
</feature>
<feature type="compositionally biased region" description="Acidic residues" evidence="15">
    <location>
        <begin position="771"/>
        <end position="789"/>
    </location>
</feature>
<dbReference type="PROSITE" id="PS51204">
    <property type="entry name" value="HSA"/>
    <property type="match status" value="1"/>
</dbReference>
<evidence type="ECO:0000256" key="12">
    <source>
        <dbReference type="ARBA" id="ARBA00023242"/>
    </source>
</evidence>
<dbReference type="CDD" id="cd18793">
    <property type="entry name" value="SF2_C_SNF"/>
    <property type="match status" value="1"/>
</dbReference>
<dbReference type="EC" id="3.6.4.12" evidence="4"/>
<keyword evidence="5" id="KW-0547">Nucleotide-binding</keyword>
<keyword evidence="7" id="KW-0347">Helicase</keyword>
<evidence type="ECO:0000256" key="7">
    <source>
        <dbReference type="ARBA" id="ARBA00022806"/>
    </source>
</evidence>
<dbReference type="Gene3D" id="3.40.50.300">
    <property type="entry name" value="P-loop containing nucleotide triphosphate hydrolases"/>
    <property type="match status" value="1"/>
</dbReference>
<dbReference type="Pfam" id="PF00271">
    <property type="entry name" value="Helicase_C"/>
    <property type="match status" value="1"/>
</dbReference>
<dbReference type="GO" id="GO:0042393">
    <property type="term" value="F:histone binding"/>
    <property type="evidence" value="ECO:0007669"/>
    <property type="project" value="TreeGrafter"/>
</dbReference>
<feature type="compositionally biased region" description="Low complexity" evidence="15">
    <location>
        <begin position="105"/>
        <end position="122"/>
    </location>
</feature>
<dbReference type="InterPro" id="IPR038718">
    <property type="entry name" value="SNF2-like_sf"/>
</dbReference>
<evidence type="ECO:0000313" key="19">
    <source>
        <dbReference type="EMBL" id="CAI2174260.1"/>
    </source>
</evidence>
<evidence type="ECO:0000259" key="18">
    <source>
        <dbReference type="PROSITE" id="PS51204"/>
    </source>
</evidence>
<feature type="region of interest" description="Disordered" evidence="15">
    <location>
        <begin position="195"/>
        <end position="232"/>
    </location>
</feature>
<feature type="compositionally biased region" description="Polar residues" evidence="15">
    <location>
        <begin position="808"/>
        <end position="819"/>
    </location>
</feature>
<dbReference type="InterPro" id="IPR027417">
    <property type="entry name" value="P-loop_NTPase"/>
</dbReference>
<dbReference type="SMART" id="SM00384">
    <property type="entry name" value="AT_hook"/>
    <property type="match status" value="2"/>
</dbReference>
<evidence type="ECO:0000256" key="1">
    <source>
        <dbReference type="ARBA" id="ARBA00004123"/>
    </source>
</evidence>
<feature type="region of interest" description="Disordered" evidence="15">
    <location>
        <begin position="909"/>
        <end position="938"/>
    </location>
</feature>
<evidence type="ECO:0000256" key="8">
    <source>
        <dbReference type="ARBA" id="ARBA00022840"/>
    </source>
</evidence>
<evidence type="ECO:0000259" key="17">
    <source>
        <dbReference type="PROSITE" id="PS51194"/>
    </source>
</evidence>
<dbReference type="GO" id="GO:0003677">
    <property type="term" value="F:DNA binding"/>
    <property type="evidence" value="ECO:0007669"/>
    <property type="project" value="UniProtKB-KW"/>
</dbReference>
<evidence type="ECO:0000256" key="11">
    <source>
        <dbReference type="ARBA" id="ARBA00023159"/>
    </source>
</evidence>
<dbReference type="InterPro" id="IPR049730">
    <property type="entry name" value="SNF2/RAD54-like_C"/>
</dbReference>
<dbReference type="GO" id="GO:0016887">
    <property type="term" value="F:ATP hydrolysis activity"/>
    <property type="evidence" value="ECO:0007669"/>
    <property type="project" value="TreeGrafter"/>
</dbReference>
<comment type="similarity">
    <text evidence="2">Belongs to the SNF2/RAD54 helicase family. SWR1 subfamily.</text>
</comment>
<dbReference type="InterPro" id="IPR017956">
    <property type="entry name" value="AT_hook_DNA-bd_motif"/>
</dbReference>
<dbReference type="Pfam" id="PF00176">
    <property type="entry name" value="SNF2-rel_dom"/>
    <property type="match status" value="1"/>
</dbReference>
<dbReference type="FunFam" id="3.40.50.10810:FF:000005">
    <property type="entry name" value="Photoperiod-independent early flowering 1"/>
    <property type="match status" value="1"/>
</dbReference>
<organism evidence="19 20">
    <name type="scientific">Funneliformis geosporum</name>
    <dbReference type="NCBI Taxonomy" id="1117311"/>
    <lineage>
        <taxon>Eukaryota</taxon>
        <taxon>Fungi</taxon>
        <taxon>Fungi incertae sedis</taxon>
        <taxon>Mucoromycota</taxon>
        <taxon>Glomeromycotina</taxon>
        <taxon>Glomeromycetes</taxon>
        <taxon>Glomerales</taxon>
        <taxon>Glomeraceae</taxon>
        <taxon>Funneliformis</taxon>
    </lineage>
</organism>
<dbReference type="InterPro" id="IPR001650">
    <property type="entry name" value="Helicase_C-like"/>
</dbReference>
<comment type="caution">
    <text evidence="19">The sequence shown here is derived from an EMBL/GenBank/DDBJ whole genome shotgun (WGS) entry which is preliminary data.</text>
</comment>
<feature type="compositionally biased region" description="Polar residues" evidence="15">
    <location>
        <begin position="924"/>
        <end position="933"/>
    </location>
</feature>
<name>A0A9W4WZ31_9GLOM</name>
<dbReference type="PANTHER" id="PTHR45685">
    <property type="entry name" value="HELICASE SRCAP-RELATED"/>
    <property type="match status" value="1"/>
</dbReference>
<comment type="subunit">
    <text evidence="3">Component of the SWR1 chromatin-remodeling complex.</text>
</comment>
<keyword evidence="14" id="KW-0175">Coiled coil</keyword>
<keyword evidence="8" id="KW-0067">ATP-binding</keyword>
<protein>
    <recommendedName>
        <fullName evidence="4">DNA helicase</fullName>
        <ecNumber evidence="4">3.6.4.12</ecNumber>
    </recommendedName>
</protein>
<dbReference type="GO" id="GO:0005524">
    <property type="term" value="F:ATP binding"/>
    <property type="evidence" value="ECO:0007669"/>
    <property type="project" value="UniProtKB-KW"/>
</dbReference>
<dbReference type="PROSITE" id="PS00690">
    <property type="entry name" value="DEAH_ATP_HELICASE"/>
    <property type="match status" value="1"/>
</dbReference>
<evidence type="ECO:0000256" key="4">
    <source>
        <dbReference type="ARBA" id="ARBA00012551"/>
    </source>
</evidence>
<feature type="compositionally biased region" description="Basic residues" evidence="15">
    <location>
        <begin position="89"/>
        <end position="100"/>
    </location>
</feature>
<dbReference type="GO" id="GO:0006338">
    <property type="term" value="P:chromatin remodeling"/>
    <property type="evidence" value="ECO:0007669"/>
    <property type="project" value="TreeGrafter"/>
</dbReference>
<comment type="catalytic activity">
    <reaction evidence="13">
        <text>ATP + H2O = ADP + phosphate + H(+)</text>
        <dbReference type="Rhea" id="RHEA:13065"/>
        <dbReference type="ChEBI" id="CHEBI:15377"/>
        <dbReference type="ChEBI" id="CHEBI:15378"/>
        <dbReference type="ChEBI" id="CHEBI:30616"/>
        <dbReference type="ChEBI" id="CHEBI:43474"/>
        <dbReference type="ChEBI" id="CHEBI:456216"/>
        <dbReference type="EC" id="3.6.4.12"/>
    </reaction>
</comment>
<feature type="region of interest" description="Disordered" evidence="15">
    <location>
        <begin position="265"/>
        <end position="297"/>
    </location>
</feature>
<evidence type="ECO:0000256" key="2">
    <source>
        <dbReference type="ARBA" id="ARBA00009220"/>
    </source>
</evidence>
<dbReference type="PROSITE" id="PS51194">
    <property type="entry name" value="HELICASE_CTER"/>
    <property type="match status" value="1"/>
</dbReference>
<keyword evidence="9" id="KW-0156">Chromatin regulator</keyword>
<feature type="region of interest" description="Disordered" evidence="15">
    <location>
        <begin position="770"/>
        <end position="819"/>
    </location>
</feature>